<dbReference type="AlphaFoldDB" id="W4LFE7"/>
<organism evidence="1 2">
    <name type="scientific">Entotheonella factor</name>
    <dbReference type="NCBI Taxonomy" id="1429438"/>
    <lineage>
        <taxon>Bacteria</taxon>
        <taxon>Pseudomonadati</taxon>
        <taxon>Nitrospinota/Tectimicrobiota group</taxon>
        <taxon>Candidatus Tectimicrobiota</taxon>
        <taxon>Candidatus Entotheonellia</taxon>
        <taxon>Candidatus Entotheonellales</taxon>
        <taxon>Candidatus Entotheonellaceae</taxon>
        <taxon>Candidatus Entotheonella</taxon>
    </lineage>
</organism>
<protein>
    <recommendedName>
        <fullName evidence="3">DUF4058 domain-containing protein</fullName>
    </recommendedName>
</protein>
<sequence>MTINERYKKMPLHNWPNARVPWRSFHNHWIVRLVEYLNADVLPPGFQARPTELIVGIEPDLLLLQATDQSASDRQISLQTALGEATTTAILPPPAELPMVGIYSAYDTHRLVAVIELVSPGNKDRPEAVQHFVEKILFLLQEGIHVMVIDVIRLPRQSIRRPILKRLGLNDEIDSHQVWVSSYCSLPDGEPQPHLKVREWAQTVGANASLPDLPLFLHTDQQWVMVDLESTYQATLRAGRYDPA</sequence>
<accession>W4LFE7</accession>
<name>W4LFE7_ENTF1</name>
<evidence type="ECO:0008006" key="3">
    <source>
        <dbReference type="Google" id="ProtNLM"/>
    </source>
</evidence>
<dbReference type="EMBL" id="AZHW01000753">
    <property type="protein sequence ID" value="ETW96732.1"/>
    <property type="molecule type" value="Genomic_DNA"/>
</dbReference>
<evidence type="ECO:0000313" key="2">
    <source>
        <dbReference type="Proteomes" id="UP000019141"/>
    </source>
</evidence>
<comment type="caution">
    <text evidence="1">The sequence shown here is derived from an EMBL/GenBank/DDBJ whole genome shotgun (WGS) entry which is preliminary data.</text>
</comment>
<evidence type="ECO:0000313" key="1">
    <source>
        <dbReference type="EMBL" id="ETW96732.1"/>
    </source>
</evidence>
<dbReference type="InterPro" id="IPR025132">
    <property type="entry name" value="DUF4058"/>
</dbReference>
<dbReference type="Proteomes" id="UP000019141">
    <property type="component" value="Unassembled WGS sequence"/>
</dbReference>
<proteinExistence type="predicted"/>
<gene>
    <name evidence="1" type="ORF">ETSY1_25480</name>
</gene>
<dbReference type="HOGENOM" id="CLU_1097145_0_0_7"/>
<reference evidence="1 2" key="1">
    <citation type="journal article" date="2014" name="Nature">
        <title>An environmental bacterial taxon with a large and distinct metabolic repertoire.</title>
        <authorList>
            <person name="Wilson M.C."/>
            <person name="Mori T."/>
            <person name="Ruckert C."/>
            <person name="Uria A.R."/>
            <person name="Helf M.J."/>
            <person name="Takada K."/>
            <person name="Gernert C."/>
            <person name="Steffens U.A."/>
            <person name="Heycke N."/>
            <person name="Schmitt S."/>
            <person name="Rinke C."/>
            <person name="Helfrich E.J."/>
            <person name="Brachmann A.O."/>
            <person name="Gurgui C."/>
            <person name="Wakimoto T."/>
            <person name="Kracht M."/>
            <person name="Crusemann M."/>
            <person name="Hentschel U."/>
            <person name="Abe I."/>
            <person name="Matsunaga S."/>
            <person name="Kalinowski J."/>
            <person name="Takeyama H."/>
            <person name="Piel J."/>
        </authorList>
    </citation>
    <scope>NUCLEOTIDE SEQUENCE [LARGE SCALE GENOMIC DNA]</scope>
    <source>
        <strain evidence="2">TSY1</strain>
    </source>
</reference>
<keyword evidence="2" id="KW-1185">Reference proteome</keyword>
<dbReference type="Pfam" id="PF13267">
    <property type="entry name" value="DUF4058"/>
    <property type="match status" value="1"/>
</dbReference>